<dbReference type="EMBL" id="JAACJJ010000058">
    <property type="protein sequence ID" value="KAF5310033.1"/>
    <property type="molecule type" value="Genomic_DNA"/>
</dbReference>
<keyword evidence="1" id="KW-0472">Membrane</keyword>
<feature type="transmembrane region" description="Helical" evidence="1">
    <location>
        <begin position="128"/>
        <end position="149"/>
    </location>
</feature>
<sequence>MSDSITVDEMRAFSDPYFTGLIVEGFGMGIYTMIFFQAIWKIYKRRNRGFYFFALTLLWILCVVDFTIECNLSRLAFVFNNSSPMTIFTKLGIGLNPFLYVPSIGALIISDSILIWRCHVLWRDIRVLVALITLLVATAGLLLSDALLVLDHFSFLIGSLGVLSSFMTTISATSLIALKIVLVTRRSRIHCSYAKVVEILVESAALVSIVALGITVMELLDYARPYKLGTMAGRVSYDVMEYLSYLKGPAIGIGPTLTAFRVAAQPSQTEVGPPHNTSVLSRLTFRRTGHNSNTDTQLPHTQISTIRFGSAHEKDSVGSVQSSMDMQAQNAAALKKTYCSMETLETNKGAESV</sequence>
<keyword evidence="1" id="KW-0812">Transmembrane</keyword>
<name>A0A8H5ES31_9AGAR</name>
<feature type="transmembrane region" description="Helical" evidence="1">
    <location>
        <begin position="97"/>
        <end position="116"/>
    </location>
</feature>
<dbReference type="AlphaFoldDB" id="A0A8H5ES31"/>
<accession>A0A8H5ES31</accession>
<comment type="caution">
    <text evidence="2">The sequence shown here is derived from an EMBL/GenBank/DDBJ whole genome shotgun (WGS) entry which is preliminary data.</text>
</comment>
<reference evidence="2 3" key="1">
    <citation type="journal article" date="2020" name="ISME J.">
        <title>Uncovering the hidden diversity of litter-decomposition mechanisms in mushroom-forming fungi.</title>
        <authorList>
            <person name="Floudas D."/>
            <person name="Bentzer J."/>
            <person name="Ahren D."/>
            <person name="Johansson T."/>
            <person name="Persson P."/>
            <person name="Tunlid A."/>
        </authorList>
    </citation>
    <scope>NUCLEOTIDE SEQUENCE [LARGE SCALE GENOMIC DNA]</scope>
    <source>
        <strain evidence="2 3">CBS 101986</strain>
    </source>
</reference>
<feature type="transmembrane region" description="Helical" evidence="1">
    <location>
        <begin position="199"/>
        <end position="220"/>
    </location>
</feature>
<evidence type="ECO:0000313" key="2">
    <source>
        <dbReference type="EMBL" id="KAF5310033.1"/>
    </source>
</evidence>
<proteinExistence type="predicted"/>
<feature type="transmembrane region" description="Helical" evidence="1">
    <location>
        <begin position="52"/>
        <end position="77"/>
    </location>
</feature>
<protein>
    <submittedName>
        <fullName evidence="2">Uncharacterized protein</fullName>
    </submittedName>
</protein>
<dbReference type="Proteomes" id="UP000567179">
    <property type="component" value="Unassembled WGS sequence"/>
</dbReference>
<gene>
    <name evidence="2" type="ORF">D9619_010140</name>
</gene>
<evidence type="ECO:0000256" key="1">
    <source>
        <dbReference type="SAM" id="Phobius"/>
    </source>
</evidence>
<evidence type="ECO:0000313" key="3">
    <source>
        <dbReference type="Proteomes" id="UP000567179"/>
    </source>
</evidence>
<keyword evidence="3" id="KW-1185">Reference proteome</keyword>
<feature type="transmembrane region" description="Helical" evidence="1">
    <location>
        <begin position="155"/>
        <end position="178"/>
    </location>
</feature>
<organism evidence="2 3">
    <name type="scientific">Psilocybe cf. subviscida</name>
    <dbReference type="NCBI Taxonomy" id="2480587"/>
    <lineage>
        <taxon>Eukaryota</taxon>
        <taxon>Fungi</taxon>
        <taxon>Dikarya</taxon>
        <taxon>Basidiomycota</taxon>
        <taxon>Agaricomycotina</taxon>
        <taxon>Agaricomycetes</taxon>
        <taxon>Agaricomycetidae</taxon>
        <taxon>Agaricales</taxon>
        <taxon>Agaricineae</taxon>
        <taxon>Strophariaceae</taxon>
        <taxon>Psilocybe</taxon>
    </lineage>
</organism>
<feature type="transmembrane region" description="Helical" evidence="1">
    <location>
        <begin position="17"/>
        <end position="40"/>
    </location>
</feature>
<keyword evidence="1" id="KW-1133">Transmembrane helix</keyword>
<dbReference type="OrthoDB" id="3039972at2759"/>